<name>A0AAV3NP47_LITER</name>
<evidence type="ECO:0000313" key="3">
    <source>
        <dbReference type="Proteomes" id="UP001454036"/>
    </source>
</evidence>
<gene>
    <name evidence="2" type="ORF">LIER_42649</name>
</gene>
<evidence type="ECO:0000313" key="2">
    <source>
        <dbReference type="EMBL" id="GAA0141149.1"/>
    </source>
</evidence>
<dbReference type="PANTHER" id="PTHR46890:SF48">
    <property type="entry name" value="RNA-DIRECTED DNA POLYMERASE"/>
    <property type="match status" value="1"/>
</dbReference>
<dbReference type="Pfam" id="PF00078">
    <property type="entry name" value="RVT_1"/>
    <property type="match status" value="1"/>
</dbReference>
<dbReference type="AlphaFoldDB" id="A0AAV3NP47"/>
<sequence length="102" mass="11313">MDYVTLVSYSVLINGTQSGFFRPRRGLRQGDPLSPYLFKICTEGLISLLNVACASGELRGINMGDNTTTFSHLMFADDTLLLGRALVAEVTTFMNILKQYEI</sequence>
<evidence type="ECO:0000259" key="1">
    <source>
        <dbReference type="PROSITE" id="PS50878"/>
    </source>
</evidence>
<dbReference type="InterPro" id="IPR052343">
    <property type="entry name" value="Retrotransposon-Effector_Assoc"/>
</dbReference>
<proteinExistence type="predicted"/>
<dbReference type="PROSITE" id="PS50878">
    <property type="entry name" value="RT_POL"/>
    <property type="match status" value="1"/>
</dbReference>
<dbReference type="InterPro" id="IPR000477">
    <property type="entry name" value="RT_dom"/>
</dbReference>
<feature type="domain" description="Reverse transcriptase" evidence="1">
    <location>
        <begin position="1"/>
        <end position="102"/>
    </location>
</feature>
<keyword evidence="3" id="KW-1185">Reference proteome</keyword>
<accession>A0AAV3NP47</accession>
<protein>
    <recommendedName>
        <fullName evidence="1">Reverse transcriptase domain-containing protein</fullName>
    </recommendedName>
</protein>
<comment type="caution">
    <text evidence="2">The sequence shown here is derived from an EMBL/GenBank/DDBJ whole genome shotgun (WGS) entry which is preliminary data.</text>
</comment>
<dbReference type="Proteomes" id="UP001454036">
    <property type="component" value="Unassembled WGS sequence"/>
</dbReference>
<organism evidence="2 3">
    <name type="scientific">Lithospermum erythrorhizon</name>
    <name type="common">Purple gromwell</name>
    <name type="synonym">Lithospermum officinale var. erythrorhizon</name>
    <dbReference type="NCBI Taxonomy" id="34254"/>
    <lineage>
        <taxon>Eukaryota</taxon>
        <taxon>Viridiplantae</taxon>
        <taxon>Streptophyta</taxon>
        <taxon>Embryophyta</taxon>
        <taxon>Tracheophyta</taxon>
        <taxon>Spermatophyta</taxon>
        <taxon>Magnoliopsida</taxon>
        <taxon>eudicotyledons</taxon>
        <taxon>Gunneridae</taxon>
        <taxon>Pentapetalae</taxon>
        <taxon>asterids</taxon>
        <taxon>lamiids</taxon>
        <taxon>Boraginales</taxon>
        <taxon>Boraginaceae</taxon>
        <taxon>Boraginoideae</taxon>
        <taxon>Lithospermeae</taxon>
        <taxon>Lithospermum</taxon>
    </lineage>
</organism>
<dbReference type="EMBL" id="BAABME010030401">
    <property type="protein sequence ID" value="GAA0141149.1"/>
    <property type="molecule type" value="Genomic_DNA"/>
</dbReference>
<dbReference type="PANTHER" id="PTHR46890">
    <property type="entry name" value="NON-LTR RETROLELEMENT REVERSE TRANSCRIPTASE-LIKE PROTEIN-RELATED"/>
    <property type="match status" value="1"/>
</dbReference>
<reference evidence="2 3" key="1">
    <citation type="submission" date="2024-01" db="EMBL/GenBank/DDBJ databases">
        <title>The complete chloroplast genome sequence of Lithospermum erythrorhizon: insights into the phylogenetic relationship among Boraginaceae species and the maternal lineages of purple gromwells.</title>
        <authorList>
            <person name="Okada T."/>
            <person name="Watanabe K."/>
        </authorList>
    </citation>
    <scope>NUCLEOTIDE SEQUENCE [LARGE SCALE GENOMIC DNA]</scope>
</reference>